<feature type="non-terminal residue" evidence="1">
    <location>
        <position position="1"/>
    </location>
</feature>
<protein>
    <submittedName>
        <fullName evidence="1">Uncharacterized protein</fullName>
    </submittedName>
</protein>
<gene>
    <name evidence="1" type="ORF">S03H2_22355</name>
</gene>
<name>X1G3I4_9ZZZZ</name>
<evidence type="ECO:0000313" key="1">
    <source>
        <dbReference type="EMBL" id="GAH36134.1"/>
    </source>
</evidence>
<comment type="caution">
    <text evidence="1">The sequence shown here is derived from an EMBL/GenBank/DDBJ whole genome shotgun (WGS) entry which is preliminary data.</text>
</comment>
<reference evidence="1" key="1">
    <citation type="journal article" date="2014" name="Front. Microbiol.">
        <title>High frequency of phylogenetically diverse reductive dehalogenase-homologous genes in deep subseafloor sedimentary metagenomes.</title>
        <authorList>
            <person name="Kawai M."/>
            <person name="Futagami T."/>
            <person name="Toyoda A."/>
            <person name="Takaki Y."/>
            <person name="Nishi S."/>
            <person name="Hori S."/>
            <person name="Arai W."/>
            <person name="Tsubouchi T."/>
            <person name="Morono Y."/>
            <person name="Uchiyama I."/>
            <person name="Ito T."/>
            <person name="Fujiyama A."/>
            <person name="Inagaki F."/>
            <person name="Takami H."/>
        </authorList>
    </citation>
    <scope>NUCLEOTIDE SEQUENCE</scope>
    <source>
        <strain evidence="1">Expedition CK06-06</strain>
    </source>
</reference>
<organism evidence="1">
    <name type="scientific">marine sediment metagenome</name>
    <dbReference type="NCBI Taxonomy" id="412755"/>
    <lineage>
        <taxon>unclassified sequences</taxon>
        <taxon>metagenomes</taxon>
        <taxon>ecological metagenomes</taxon>
    </lineage>
</organism>
<dbReference type="AlphaFoldDB" id="X1G3I4"/>
<dbReference type="EMBL" id="BARU01012024">
    <property type="protein sequence ID" value="GAH36134.1"/>
    <property type="molecule type" value="Genomic_DNA"/>
</dbReference>
<accession>X1G3I4</accession>
<proteinExistence type="predicted"/>
<sequence length="31" mass="3823">EWKCKYCFMKLKCEVGIERNKEVEENNEKTN</sequence>